<evidence type="ECO:0000256" key="6">
    <source>
        <dbReference type="ARBA" id="ARBA00022777"/>
    </source>
</evidence>
<dbReference type="Gramene" id="GBG72721">
    <property type="protein sequence ID" value="GBG72721"/>
    <property type="gene ID" value="CBR_g12290"/>
</dbReference>
<feature type="compositionally biased region" description="Gly residues" evidence="11">
    <location>
        <begin position="615"/>
        <end position="630"/>
    </location>
</feature>
<evidence type="ECO:0000256" key="11">
    <source>
        <dbReference type="SAM" id="MobiDB-lite"/>
    </source>
</evidence>
<dbReference type="SUPFAM" id="SSF56112">
    <property type="entry name" value="Protein kinase-like (PK-like)"/>
    <property type="match status" value="2"/>
</dbReference>
<dbReference type="PROSITE" id="PS00108">
    <property type="entry name" value="PROTEIN_KINASE_ST"/>
    <property type="match status" value="2"/>
</dbReference>
<comment type="similarity">
    <text evidence="1">Belongs to the protein kinase superfamily. NEK Ser/Thr protein kinase family. NIMA subfamily.</text>
</comment>
<gene>
    <name evidence="13" type="ORF">CBR_g12290</name>
</gene>
<keyword evidence="4" id="KW-0808">Transferase</keyword>
<dbReference type="EC" id="2.7.11.1" evidence="2"/>
<evidence type="ECO:0000256" key="9">
    <source>
        <dbReference type="ARBA" id="ARBA00048679"/>
    </source>
</evidence>
<comment type="caution">
    <text evidence="13">The sequence shown here is derived from an EMBL/GenBank/DDBJ whole genome shotgun (WGS) entry which is preliminary data.</text>
</comment>
<sequence>MLEDYVILRRCGGGRHGTVSRATRKADGRACVVKVVSLDWVSYKDKEEALNELRVMATLCHSHVIRYLDSFIENEALCIVMDYAANGDLSSFISKKRVERTEGLRMREEEREMMTTGGATGFQRQPPSPLEVEGLVDEDWLWKMLVEIGQGLQYLHARRILHRDIKPSNIFLDENNNAMIGDLGLSRVLDPHAIFAHTEVGTPLYFSPELCEGKPYNHKTDVWAFGCLVFELATGRPPFEATNQIALAKKIVGEQTPPLPQKYSAELQFVVHKMLEKDMSKRPSIDQILEMSTVRSWIERLRLKQQEREMAKLYEKDNRERRRKAEELARANIFVRALHYLNVKFYQYNCTLALVSPDQQVLIAIHALRDEAASFARSLVRAANCSDDPVAYSSFTSLTEFLKLLRERFADVARSVKASDRLQTIHARKWKSARALKSTMDELVAIHARKWKSARALKSTMDELVAVPDHGVTDTQLVGLFYRAIPEALRGHFFAKSEDPATTYDSLSREVVAFEAKSASVSTFWHKDLDKGKQWKGRTISGQVKTKDSLVLTLDEGSVDEIPYDQIEWGLEEEDNGVGQGRSYAAVAVGGRPQGGRGQGQGGRASGNRFQGDQEVGGRGGNRQAGGRGQGPPQNRPGNRVCVVKVECGSCRGTSFDLLIGLINQVGTGGAKYVRGVRPVVGVSVKMLGDYVILYRCGGGSHGTVYRATRKADGRACVVKVVSLDRVSYKDKEEALNECRVMATLCHSYVIRYLESFIENEALCIVMDYAANGDLSSFISRKRVERTEGMMMREEEERERERERERENQRCHRQAGGSGGENGGGGRGCGGGLVVGGGDQRKMMTTGGATGFQPQPPSPLEVEGLVDEDWLWKMLVEIGQGLQYLHARRILHRDIKPSNIFLDENNNAMIGDLGLSRVLDPHAIFAHTEVGTPLYFSPELCEGKPYNHKTDVWAFGCLVFELATGHPPFEAMNQIALAKKIVGEQTPPLPEKYSAELQFLVHKMLEKDMSKRPSIDQILEMSTVRSWIERLRLTQQEREMAKLYGKNMGNGGAEQRSAGGCVNNCPLLREECETLRSQLLHQQNVNLCLESKLRSCEIQCSELATELGKNREAMNEMQMNYAASEAQNRDLLGKLSQMRSSHDDLLLQLKSTEQKREELISHLADWIMQCKDLNLRLNASESVQAKLKAACAENDLSNNQLRCELAAKKKRLVQLEFQLSRFHSLRDLIETKQAGAAGSKLSPRGTSMDRGGIGNPIIECNGTMELFHERSVNEEAEGDDGTGGIVVPQQADDRGSGKDTNTNTAAGNPKKAIVKEVGAHGGGRRATGYNNATGPAEGRSPTSNNKRAMAGKISGLRVIPSYGRLSEEGAQSVRDNKYLGSCTPRGGKSPAAAAGHLPEASDCSRHISGLLPSPGELRSASFGVRDGMGFQEPLSLPHQPLPHTPRARQEQQQQQQQQQQQHQQQQQQHQLLPCELKNNHQRNFQRTSSTGDVLGYKMQRANRRVSSRHLSLEEFPTVQELIGGDELVARTPPPRLQPLQGYRQTANSDLSGRCTECGNSTDFCGGCRVGGKANREAEGGEASEDTTRRHSRQGSGSTDKGYPEACWRLSMACPCPSPRSASRAQQQELATGSAVASNEGRGGCANGRRRGKNVCKERDRRRQTSLHQAAAGMLRTVQTHPQTAADLGKARPWQSVELDGLGGRNQFDDQGGVNRARLKTRLSAPSWPLTTDQVKSLIERVDPLGQASRT</sequence>
<organism evidence="13 14">
    <name type="scientific">Chara braunii</name>
    <name type="common">Braun's stonewort</name>
    <dbReference type="NCBI Taxonomy" id="69332"/>
    <lineage>
        <taxon>Eukaryota</taxon>
        <taxon>Viridiplantae</taxon>
        <taxon>Streptophyta</taxon>
        <taxon>Charophyceae</taxon>
        <taxon>Charales</taxon>
        <taxon>Characeae</taxon>
        <taxon>Chara</taxon>
    </lineage>
</organism>
<dbReference type="Proteomes" id="UP000265515">
    <property type="component" value="Unassembled WGS sequence"/>
</dbReference>
<feature type="compositionally biased region" description="Polar residues" evidence="11">
    <location>
        <begin position="1619"/>
        <end position="1636"/>
    </location>
</feature>
<feature type="region of interest" description="Disordered" evidence="11">
    <location>
        <begin position="1617"/>
        <end position="1661"/>
    </location>
</feature>
<dbReference type="EMBL" id="BFEA01000171">
    <property type="protein sequence ID" value="GBG72721.1"/>
    <property type="molecule type" value="Genomic_DNA"/>
</dbReference>
<dbReference type="PANTHER" id="PTHR44899:SF3">
    <property type="entry name" value="SERINE_THREONINE-PROTEIN KINASE NEK1"/>
    <property type="match status" value="1"/>
</dbReference>
<keyword evidence="10" id="KW-0175">Coiled coil</keyword>
<keyword evidence="7" id="KW-0067">ATP-binding</keyword>
<dbReference type="InterPro" id="IPR000719">
    <property type="entry name" value="Prot_kinase_dom"/>
</dbReference>
<feature type="region of interest" description="Disordered" evidence="11">
    <location>
        <begin position="790"/>
        <end position="832"/>
    </location>
</feature>
<feature type="domain" description="Protein kinase" evidence="12">
    <location>
        <begin position="5"/>
        <end position="298"/>
    </location>
</feature>
<dbReference type="GO" id="GO:0004674">
    <property type="term" value="F:protein serine/threonine kinase activity"/>
    <property type="evidence" value="ECO:0007669"/>
    <property type="project" value="UniProtKB-KW"/>
</dbReference>
<feature type="region of interest" description="Disordered" evidence="11">
    <location>
        <begin position="588"/>
        <end position="638"/>
    </location>
</feature>
<dbReference type="SMART" id="SM00220">
    <property type="entry name" value="S_TKc"/>
    <property type="match status" value="2"/>
</dbReference>
<dbReference type="GO" id="GO:0005524">
    <property type="term" value="F:ATP binding"/>
    <property type="evidence" value="ECO:0007669"/>
    <property type="project" value="UniProtKB-KW"/>
</dbReference>
<dbReference type="Pfam" id="PF00069">
    <property type="entry name" value="Pkinase"/>
    <property type="match status" value="1"/>
</dbReference>
<evidence type="ECO:0000256" key="5">
    <source>
        <dbReference type="ARBA" id="ARBA00022741"/>
    </source>
</evidence>
<dbReference type="Gene3D" id="3.30.200.20">
    <property type="entry name" value="Phosphorylase Kinase, domain 1"/>
    <property type="match status" value="2"/>
</dbReference>
<feature type="compositionally biased region" description="Basic and acidic residues" evidence="11">
    <location>
        <begin position="790"/>
        <end position="810"/>
    </location>
</feature>
<evidence type="ECO:0000256" key="2">
    <source>
        <dbReference type="ARBA" id="ARBA00012513"/>
    </source>
</evidence>
<feature type="region of interest" description="Disordered" evidence="11">
    <location>
        <begin position="1274"/>
        <end position="1350"/>
    </location>
</feature>
<evidence type="ECO:0000256" key="7">
    <source>
        <dbReference type="ARBA" id="ARBA00022840"/>
    </source>
</evidence>
<keyword evidence="6" id="KW-0418">Kinase</keyword>
<protein>
    <recommendedName>
        <fullName evidence="2">non-specific serine/threonine protein kinase</fullName>
        <ecNumber evidence="2">2.7.11.1</ecNumber>
    </recommendedName>
</protein>
<keyword evidence="3" id="KW-0723">Serine/threonine-protein kinase</keyword>
<dbReference type="FunFam" id="3.30.200.20:FF:000097">
    <property type="entry name" value="Probable serine/threonine-protein kinase nek1"/>
    <property type="match status" value="1"/>
</dbReference>
<dbReference type="PROSITE" id="PS50011">
    <property type="entry name" value="PROTEIN_KINASE_DOM"/>
    <property type="match status" value="2"/>
</dbReference>
<dbReference type="Gene3D" id="1.10.510.10">
    <property type="entry name" value="Transferase(Phosphotransferase) domain 1"/>
    <property type="match status" value="2"/>
</dbReference>
<dbReference type="Pfam" id="PF07714">
    <property type="entry name" value="PK_Tyr_Ser-Thr"/>
    <property type="match status" value="1"/>
</dbReference>
<feature type="coiled-coil region" evidence="10">
    <location>
        <begin position="303"/>
        <end position="331"/>
    </location>
</feature>
<dbReference type="PANTHER" id="PTHR44899">
    <property type="entry name" value="CAMK FAMILY PROTEIN KINASE"/>
    <property type="match status" value="1"/>
</dbReference>
<evidence type="ECO:0000259" key="12">
    <source>
        <dbReference type="PROSITE" id="PS50011"/>
    </source>
</evidence>
<feature type="compositionally biased region" description="Gly residues" evidence="11">
    <location>
        <begin position="816"/>
        <end position="832"/>
    </location>
</feature>
<keyword evidence="14" id="KW-1185">Reference proteome</keyword>
<accession>A0A388KRM9</accession>
<dbReference type="InterPro" id="IPR001245">
    <property type="entry name" value="Ser-Thr/Tyr_kinase_cat_dom"/>
</dbReference>
<feature type="domain" description="Protein kinase" evidence="12">
    <location>
        <begin position="691"/>
        <end position="1028"/>
    </location>
</feature>
<feature type="region of interest" description="Disordered" evidence="11">
    <location>
        <begin position="1574"/>
        <end position="1601"/>
    </location>
</feature>
<keyword evidence="5" id="KW-0547">Nucleotide-binding</keyword>
<dbReference type="OrthoDB" id="248923at2759"/>
<dbReference type="InterPro" id="IPR051131">
    <property type="entry name" value="NEK_Ser/Thr_kinase_NIMA"/>
</dbReference>
<evidence type="ECO:0000256" key="8">
    <source>
        <dbReference type="ARBA" id="ARBA00047899"/>
    </source>
</evidence>
<feature type="compositionally biased region" description="Low complexity" evidence="11">
    <location>
        <begin position="1451"/>
        <end position="1469"/>
    </location>
</feature>
<evidence type="ECO:0000256" key="10">
    <source>
        <dbReference type="SAM" id="Coils"/>
    </source>
</evidence>
<evidence type="ECO:0000256" key="3">
    <source>
        <dbReference type="ARBA" id="ARBA00022527"/>
    </source>
</evidence>
<evidence type="ECO:0000313" key="14">
    <source>
        <dbReference type="Proteomes" id="UP000265515"/>
    </source>
</evidence>
<evidence type="ECO:0000256" key="1">
    <source>
        <dbReference type="ARBA" id="ARBA00010886"/>
    </source>
</evidence>
<reference evidence="13 14" key="1">
    <citation type="journal article" date="2018" name="Cell">
        <title>The Chara Genome: Secondary Complexity and Implications for Plant Terrestrialization.</title>
        <authorList>
            <person name="Nishiyama T."/>
            <person name="Sakayama H."/>
            <person name="Vries J.D."/>
            <person name="Buschmann H."/>
            <person name="Saint-Marcoux D."/>
            <person name="Ullrich K.K."/>
            <person name="Haas F.B."/>
            <person name="Vanderstraeten L."/>
            <person name="Becker D."/>
            <person name="Lang D."/>
            <person name="Vosolsobe S."/>
            <person name="Rombauts S."/>
            <person name="Wilhelmsson P.K.I."/>
            <person name="Janitza P."/>
            <person name="Kern R."/>
            <person name="Heyl A."/>
            <person name="Rumpler F."/>
            <person name="Villalobos L.I.A.C."/>
            <person name="Clay J.M."/>
            <person name="Skokan R."/>
            <person name="Toyoda A."/>
            <person name="Suzuki Y."/>
            <person name="Kagoshima H."/>
            <person name="Schijlen E."/>
            <person name="Tajeshwar N."/>
            <person name="Catarino B."/>
            <person name="Hetherington A.J."/>
            <person name="Saltykova A."/>
            <person name="Bonnot C."/>
            <person name="Breuninger H."/>
            <person name="Symeonidi A."/>
            <person name="Radhakrishnan G.V."/>
            <person name="Van Nieuwerburgh F."/>
            <person name="Deforce D."/>
            <person name="Chang C."/>
            <person name="Karol K.G."/>
            <person name="Hedrich R."/>
            <person name="Ulvskov P."/>
            <person name="Glockner G."/>
            <person name="Delwiche C.F."/>
            <person name="Petrasek J."/>
            <person name="Van de Peer Y."/>
            <person name="Friml J."/>
            <person name="Beilby M."/>
            <person name="Dolan L."/>
            <person name="Kohara Y."/>
            <person name="Sugano S."/>
            <person name="Fujiyama A."/>
            <person name="Delaux P.-M."/>
            <person name="Quint M."/>
            <person name="TheiBen G."/>
            <person name="Hagemann M."/>
            <person name="Harholt J."/>
            <person name="Dunand C."/>
            <person name="Zachgo S."/>
            <person name="Langdale J."/>
            <person name="Maumus F."/>
            <person name="Straeten D.V.D."/>
            <person name="Gould S.B."/>
            <person name="Rensing S.A."/>
        </authorList>
    </citation>
    <scope>NUCLEOTIDE SEQUENCE [LARGE SCALE GENOMIC DNA]</scope>
    <source>
        <strain evidence="13 14">S276</strain>
    </source>
</reference>
<dbReference type="CDD" id="cd08215">
    <property type="entry name" value="STKc_Nek"/>
    <property type="match status" value="2"/>
</dbReference>
<evidence type="ECO:0000313" key="13">
    <source>
        <dbReference type="EMBL" id="GBG72721.1"/>
    </source>
</evidence>
<proteinExistence type="inferred from homology"/>
<comment type="catalytic activity">
    <reaction evidence="9">
        <text>L-seryl-[protein] + ATP = O-phospho-L-seryl-[protein] + ADP + H(+)</text>
        <dbReference type="Rhea" id="RHEA:17989"/>
        <dbReference type="Rhea" id="RHEA-COMP:9863"/>
        <dbReference type="Rhea" id="RHEA-COMP:11604"/>
        <dbReference type="ChEBI" id="CHEBI:15378"/>
        <dbReference type="ChEBI" id="CHEBI:29999"/>
        <dbReference type="ChEBI" id="CHEBI:30616"/>
        <dbReference type="ChEBI" id="CHEBI:83421"/>
        <dbReference type="ChEBI" id="CHEBI:456216"/>
        <dbReference type="EC" id="2.7.11.1"/>
    </reaction>
</comment>
<name>A0A388KRM9_CHABU</name>
<feature type="region of interest" description="Disordered" evidence="11">
    <location>
        <begin position="1411"/>
        <end position="1469"/>
    </location>
</feature>
<dbReference type="InterPro" id="IPR011009">
    <property type="entry name" value="Kinase-like_dom_sf"/>
</dbReference>
<comment type="catalytic activity">
    <reaction evidence="8">
        <text>L-threonyl-[protein] + ATP = O-phospho-L-threonyl-[protein] + ADP + H(+)</text>
        <dbReference type="Rhea" id="RHEA:46608"/>
        <dbReference type="Rhea" id="RHEA-COMP:11060"/>
        <dbReference type="Rhea" id="RHEA-COMP:11605"/>
        <dbReference type="ChEBI" id="CHEBI:15378"/>
        <dbReference type="ChEBI" id="CHEBI:30013"/>
        <dbReference type="ChEBI" id="CHEBI:30616"/>
        <dbReference type="ChEBI" id="CHEBI:61977"/>
        <dbReference type="ChEBI" id="CHEBI:456216"/>
        <dbReference type="EC" id="2.7.11.1"/>
    </reaction>
</comment>
<dbReference type="STRING" id="69332.A0A388KRM9"/>
<evidence type="ECO:0000256" key="4">
    <source>
        <dbReference type="ARBA" id="ARBA00022679"/>
    </source>
</evidence>
<feature type="compositionally biased region" description="Gly residues" evidence="11">
    <location>
        <begin position="592"/>
        <end position="605"/>
    </location>
</feature>
<dbReference type="InterPro" id="IPR008271">
    <property type="entry name" value="Ser/Thr_kinase_AS"/>
</dbReference>